<keyword evidence="4 7" id="KW-0812">Transmembrane</keyword>
<keyword evidence="2 7" id="KW-0813">Transport</keyword>
<keyword evidence="5 7" id="KW-1133">Transmembrane helix</keyword>
<comment type="subcellular location">
    <subcellularLocation>
        <location evidence="1 7">Cell membrane</location>
        <topology evidence="1 7">Multi-pass membrane protein</topology>
    </subcellularLocation>
</comment>
<dbReference type="AlphaFoldDB" id="A0A543DVP1"/>
<evidence type="ECO:0000256" key="7">
    <source>
        <dbReference type="RuleBase" id="RU363032"/>
    </source>
</evidence>
<sequence length="307" mass="33261">MIPLDARRHGRGRRDLRQAIGRYAFAAPAMLFIVLALVYPLGYNVYLALHDVTIATLLRGQAPFAGFANYRALFADPTFAPSLLISAVFTLASLALQFTLGFALALLFRQPFPGAGTMRALLLLGWLLPIVVSANVWRWILDGDFGALNAVLTGTGLLGHGEYWLSQPVTALVSVVAVNVWIGIPFNMILLLAGLNGLPESVSEAGTLDGAGAWQRFRYLTLPMMRPVALTVLLLSFVYTFKVFDLVYVLTGGGPVAATTTLPIYTYQTTFTAFRFGQGAAAATVLLVISLVVAGFYLRLIRREEAS</sequence>
<feature type="domain" description="ABC transmembrane type-1" evidence="8">
    <location>
        <begin position="83"/>
        <end position="297"/>
    </location>
</feature>
<gene>
    <name evidence="9" type="ORF">FB558_0133</name>
</gene>
<evidence type="ECO:0000256" key="5">
    <source>
        <dbReference type="ARBA" id="ARBA00022989"/>
    </source>
</evidence>
<feature type="transmembrane region" description="Helical" evidence="7">
    <location>
        <begin position="217"/>
        <end position="239"/>
    </location>
</feature>
<dbReference type="GO" id="GO:0055085">
    <property type="term" value="P:transmembrane transport"/>
    <property type="evidence" value="ECO:0007669"/>
    <property type="project" value="InterPro"/>
</dbReference>
<keyword evidence="6 7" id="KW-0472">Membrane</keyword>
<dbReference type="PROSITE" id="PS50928">
    <property type="entry name" value="ABC_TM1"/>
    <property type="match status" value="1"/>
</dbReference>
<dbReference type="Gene3D" id="1.10.3720.10">
    <property type="entry name" value="MetI-like"/>
    <property type="match status" value="1"/>
</dbReference>
<dbReference type="InterPro" id="IPR000515">
    <property type="entry name" value="MetI-like"/>
</dbReference>
<evidence type="ECO:0000256" key="6">
    <source>
        <dbReference type="ARBA" id="ARBA00023136"/>
    </source>
</evidence>
<dbReference type="RefSeq" id="WP_142047110.1">
    <property type="nucleotide sequence ID" value="NZ_VFPA01000001.1"/>
</dbReference>
<evidence type="ECO:0000313" key="9">
    <source>
        <dbReference type="EMBL" id="TQM13397.1"/>
    </source>
</evidence>
<keyword evidence="10" id="KW-1185">Reference proteome</keyword>
<reference evidence="9 10" key="1">
    <citation type="submission" date="2019-06" db="EMBL/GenBank/DDBJ databases">
        <title>Sequencing the genomes of 1000 actinobacteria strains.</title>
        <authorList>
            <person name="Klenk H.-P."/>
        </authorList>
    </citation>
    <scope>NUCLEOTIDE SEQUENCE [LARGE SCALE GENOMIC DNA]</scope>
    <source>
        <strain evidence="9 10">DSM 45301</strain>
    </source>
</reference>
<accession>A0A543DVP1</accession>
<dbReference type="GO" id="GO:0005886">
    <property type="term" value="C:plasma membrane"/>
    <property type="evidence" value="ECO:0007669"/>
    <property type="project" value="UniProtKB-SubCell"/>
</dbReference>
<dbReference type="Proteomes" id="UP000315677">
    <property type="component" value="Unassembled WGS sequence"/>
</dbReference>
<evidence type="ECO:0000256" key="1">
    <source>
        <dbReference type="ARBA" id="ARBA00004651"/>
    </source>
</evidence>
<feature type="transmembrane region" description="Helical" evidence="7">
    <location>
        <begin position="172"/>
        <end position="197"/>
    </location>
</feature>
<dbReference type="OrthoDB" id="34224at2"/>
<proteinExistence type="inferred from homology"/>
<dbReference type="Pfam" id="PF00528">
    <property type="entry name" value="BPD_transp_1"/>
    <property type="match status" value="1"/>
</dbReference>
<dbReference type="InterPro" id="IPR035906">
    <property type="entry name" value="MetI-like_sf"/>
</dbReference>
<dbReference type="PANTHER" id="PTHR43005:SF1">
    <property type="entry name" value="SPERMIDINE_PUTRESCINE TRANSPORT SYSTEM PERMEASE PROTEIN"/>
    <property type="match status" value="1"/>
</dbReference>
<comment type="similarity">
    <text evidence="7">Belongs to the binding-protein-dependent transport system permease family.</text>
</comment>
<keyword evidence="9" id="KW-0762">Sugar transport</keyword>
<protein>
    <submittedName>
        <fullName evidence="9">Multiple sugar transport system permease protein</fullName>
    </submittedName>
</protein>
<feature type="transmembrane region" description="Helical" evidence="7">
    <location>
        <begin position="120"/>
        <end position="140"/>
    </location>
</feature>
<dbReference type="SUPFAM" id="SSF161098">
    <property type="entry name" value="MetI-like"/>
    <property type="match status" value="1"/>
</dbReference>
<feature type="transmembrane region" description="Helical" evidence="7">
    <location>
        <begin position="279"/>
        <end position="298"/>
    </location>
</feature>
<dbReference type="EMBL" id="VFPA01000001">
    <property type="protein sequence ID" value="TQM13397.1"/>
    <property type="molecule type" value="Genomic_DNA"/>
</dbReference>
<keyword evidence="3" id="KW-1003">Cell membrane</keyword>
<dbReference type="PANTHER" id="PTHR43005">
    <property type="entry name" value="BLR7065 PROTEIN"/>
    <property type="match status" value="1"/>
</dbReference>
<feature type="transmembrane region" description="Helical" evidence="7">
    <location>
        <begin position="83"/>
        <end position="108"/>
    </location>
</feature>
<evidence type="ECO:0000259" key="8">
    <source>
        <dbReference type="PROSITE" id="PS50928"/>
    </source>
</evidence>
<feature type="transmembrane region" description="Helical" evidence="7">
    <location>
        <begin position="146"/>
        <end position="165"/>
    </location>
</feature>
<organism evidence="9 10">
    <name type="scientific">Pseudonocardia kunmingensis</name>
    <dbReference type="NCBI Taxonomy" id="630975"/>
    <lineage>
        <taxon>Bacteria</taxon>
        <taxon>Bacillati</taxon>
        <taxon>Actinomycetota</taxon>
        <taxon>Actinomycetes</taxon>
        <taxon>Pseudonocardiales</taxon>
        <taxon>Pseudonocardiaceae</taxon>
        <taxon>Pseudonocardia</taxon>
    </lineage>
</organism>
<name>A0A543DVP1_9PSEU</name>
<evidence type="ECO:0000256" key="2">
    <source>
        <dbReference type="ARBA" id="ARBA00022448"/>
    </source>
</evidence>
<evidence type="ECO:0000256" key="4">
    <source>
        <dbReference type="ARBA" id="ARBA00022692"/>
    </source>
</evidence>
<feature type="transmembrane region" description="Helical" evidence="7">
    <location>
        <begin position="20"/>
        <end position="41"/>
    </location>
</feature>
<evidence type="ECO:0000313" key="10">
    <source>
        <dbReference type="Proteomes" id="UP000315677"/>
    </source>
</evidence>
<dbReference type="CDD" id="cd06261">
    <property type="entry name" value="TM_PBP2"/>
    <property type="match status" value="1"/>
</dbReference>
<evidence type="ECO:0000256" key="3">
    <source>
        <dbReference type="ARBA" id="ARBA00022475"/>
    </source>
</evidence>
<feature type="transmembrane region" description="Helical" evidence="7">
    <location>
        <begin position="246"/>
        <end position="267"/>
    </location>
</feature>
<comment type="caution">
    <text evidence="9">The sequence shown here is derived from an EMBL/GenBank/DDBJ whole genome shotgun (WGS) entry which is preliminary data.</text>
</comment>